<organism evidence="2 3">
    <name type="scientific">Burkholderia pseudomallei</name>
    <name type="common">Pseudomonas pseudomallei</name>
    <dbReference type="NCBI Taxonomy" id="28450"/>
    <lineage>
        <taxon>Bacteria</taxon>
        <taxon>Pseudomonadati</taxon>
        <taxon>Pseudomonadota</taxon>
        <taxon>Betaproteobacteria</taxon>
        <taxon>Burkholderiales</taxon>
        <taxon>Burkholderiaceae</taxon>
        <taxon>Burkholderia</taxon>
        <taxon>pseudomallei group</taxon>
    </lineage>
</organism>
<dbReference type="Pfam" id="PF13643">
    <property type="entry name" value="DUF4145"/>
    <property type="match status" value="1"/>
</dbReference>
<dbReference type="RefSeq" id="WP_082251462.1">
    <property type="nucleotide sequence ID" value="NZ_KN323088.1"/>
</dbReference>
<evidence type="ECO:0000313" key="2">
    <source>
        <dbReference type="EMBL" id="KGX07035.1"/>
    </source>
</evidence>
<name>A0AA40JAH4_BURPE</name>
<evidence type="ECO:0000259" key="1">
    <source>
        <dbReference type="Pfam" id="PF13643"/>
    </source>
</evidence>
<feature type="domain" description="DUF4145" evidence="1">
    <location>
        <begin position="136"/>
        <end position="224"/>
    </location>
</feature>
<gene>
    <name evidence="2" type="ORF">Y036_2896</name>
</gene>
<proteinExistence type="predicted"/>
<protein>
    <recommendedName>
        <fullName evidence="1">DUF4145 domain-containing protein</fullName>
    </recommendedName>
</protein>
<reference evidence="2 3" key="1">
    <citation type="submission" date="2014-08" db="EMBL/GenBank/DDBJ databases">
        <authorList>
            <person name="Bunnell A."/>
            <person name="Chain P.S."/>
            <person name="Chertkov O."/>
            <person name="Currie B.J."/>
            <person name="Daligault H.E."/>
            <person name="Davenport K.W."/>
            <person name="Davis C."/>
            <person name="Gleasner C.D."/>
            <person name="Johnson S.L."/>
            <person name="Kaestli M."/>
            <person name="Koren S."/>
            <person name="Kunde Y.A."/>
            <person name="Mayo M."/>
            <person name="McMurry K.K."/>
            <person name="Price E.P."/>
            <person name="Reitenga K.G."/>
            <person name="Robison R."/>
            <person name="Rosovitz M.J."/>
            <person name="Sarovich D.S."/>
            <person name="Teshima H."/>
        </authorList>
    </citation>
    <scope>NUCLEOTIDE SEQUENCE [LARGE SCALE GENOMIC DNA]</scope>
    <source>
        <strain evidence="2 3">MSHR44</strain>
    </source>
</reference>
<accession>A0AA40JAH4</accession>
<dbReference type="AlphaFoldDB" id="A0AA40JAH4"/>
<comment type="caution">
    <text evidence="2">The sequence shown here is derived from an EMBL/GenBank/DDBJ whole genome shotgun (WGS) entry which is preliminary data.</text>
</comment>
<dbReference type="InterPro" id="IPR025285">
    <property type="entry name" value="DUF4145"/>
</dbReference>
<dbReference type="EMBL" id="JQIM01000010">
    <property type="protein sequence ID" value="KGX07035.1"/>
    <property type="molecule type" value="Genomic_DNA"/>
</dbReference>
<dbReference type="Proteomes" id="UP000030475">
    <property type="component" value="Unassembled WGS sequence"/>
</dbReference>
<sequence>MERTPYLLPFTRDHVPTWLCPVCRSGHLRLLRDSLAERESSASQKDHKHPDWEPDWIRGVFSCLFECNNEHCKDFVSCAGTSRVVATEVLDEEYGWAQQQEAHFYPKYFSPSLVLMDIPKGCPETVRKHLQESFALAYADAGAALNCVRAGIEAVLTDLGIARFKIQGNKRRIISLHQRIGNLPSRYDDQKQMLLAVKWLGNAGSHSGAEPDESDLRSAYDLLENVLTEIYDKKTEKLKAVAKKVNKKKGPAK</sequence>
<evidence type="ECO:0000313" key="3">
    <source>
        <dbReference type="Proteomes" id="UP000030475"/>
    </source>
</evidence>